<feature type="region of interest" description="Disordered" evidence="2">
    <location>
        <begin position="1"/>
        <end position="100"/>
    </location>
</feature>
<dbReference type="Proteomes" id="UP000823941">
    <property type="component" value="Chromosome 28"/>
</dbReference>
<feature type="compositionally biased region" description="Polar residues" evidence="2">
    <location>
        <begin position="79"/>
        <end position="100"/>
    </location>
</feature>
<accession>A0ABQ7PUQ5</accession>
<gene>
    <name evidence="3" type="ORF">JYU34_020557</name>
</gene>
<proteinExistence type="predicted"/>
<evidence type="ECO:0000313" key="3">
    <source>
        <dbReference type="EMBL" id="KAG7296687.1"/>
    </source>
</evidence>
<evidence type="ECO:0000256" key="1">
    <source>
        <dbReference type="SAM" id="Coils"/>
    </source>
</evidence>
<dbReference type="EMBL" id="JAHIBW010000028">
    <property type="protein sequence ID" value="KAG7296687.1"/>
    <property type="molecule type" value="Genomic_DNA"/>
</dbReference>
<protein>
    <submittedName>
        <fullName evidence="3">Uncharacterized protein</fullName>
    </submittedName>
</protein>
<feature type="compositionally biased region" description="Low complexity" evidence="2">
    <location>
        <begin position="56"/>
        <end position="65"/>
    </location>
</feature>
<feature type="compositionally biased region" description="Polar residues" evidence="2">
    <location>
        <begin position="1"/>
        <end position="19"/>
    </location>
</feature>
<name>A0ABQ7PUQ5_PLUXY</name>
<reference evidence="3 4" key="1">
    <citation type="submission" date="2021-06" db="EMBL/GenBank/DDBJ databases">
        <title>A haploid diamondback moth (Plutella xylostella L.) genome assembly resolves 31 chromosomes and identifies a diamide resistance mutation.</title>
        <authorList>
            <person name="Ward C.M."/>
            <person name="Perry K.D."/>
            <person name="Baker G."/>
            <person name="Powis K."/>
            <person name="Heckel D.G."/>
            <person name="Baxter S.W."/>
        </authorList>
    </citation>
    <scope>NUCLEOTIDE SEQUENCE [LARGE SCALE GENOMIC DNA]</scope>
    <source>
        <strain evidence="3 4">LV</strain>
        <tissue evidence="3">Single pupa</tissue>
    </source>
</reference>
<evidence type="ECO:0000256" key="2">
    <source>
        <dbReference type="SAM" id="MobiDB-lite"/>
    </source>
</evidence>
<evidence type="ECO:0000313" key="4">
    <source>
        <dbReference type="Proteomes" id="UP000823941"/>
    </source>
</evidence>
<keyword evidence="4" id="KW-1185">Reference proteome</keyword>
<feature type="coiled-coil region" evidence="1">
    <location>
        <begin position="275"/>
        <end position="302"/>
    </location>
</feature>
<organism evidence="3 4">
    <name type="scientific">Plutella xylostella</name>
    <name type="common">Diamondback moth</name>
    <name type="synonym">Plutella maculipennis</name>
    <dbReference type="NCBI Taxonomy" id="51655"/>
    <lineage>
        <taxon>Eukaryota</taxon>
        <taxon>Metazoa</taxon>
        <taxon>Ecdysozoa</taxon>
        <taxon>Arthropoda</taxon>
        <taxon>Hexapoda</taxon>
        <taxon>Insecta</taxon>
        <taxon>Pterygota</taxon>
        <taxon>Neoptera</taxon>
        <taxon>Endopterygota</taxon>
        <taxon>Lepidoptera</taxon>
        <taxon>Glossata</taxon>
        <taxon>Ditrysia</taxon>
        <taxon>Yponomeutoidea</taxon>
        <taxon>Plutellidae</taxon>
        <taxon>Plutella</taxon>
    </lineage>
</organism>
<sequence length="308" mass="34052">MSSKSACDSVPNVRTTQRQRSLREMVLTKETSTRTTKAERMGPPERAVKTSKTKSEASVSASVPEVPERRKRKSPSPPTATEVQVDSQSEATSSVREQESATASVVAKVINWEQCNLSPPREILSDNESEASSFDLAVSNVSSKGRPSMLFAPSGKRKGVEMDVATKLANEMLQKGKEALEQACKIKREHKTTALESLAGLYEIVLSLSDSRSRHRCNLEKERSRHATELMRVGNSKQLAGELGLARKDLAANLAETKAIRDWQGYETQEPHRLIKETAEAIADLKQRLKMLNDAVATVRKVTEHLVK</sequence>
<comment type="caution">
    <text evidence="3">The sequence shown here is derived from an EMBL/GenBank/DDBJ whole genome shotgun (WGS) entry which is preliminary data.</text>
</comment>
<keyword evidence="1" id="KW-0175">Coiled coil</keyword>
<feature type="compositionally biased region" description="Basic and acidic residues" evidence="2">
    <location>
        <begin position="36"/>
        <end position="48"/>
    </location>
</feature>